<proteinExistence type="predicted"/>
<dbReference type="AlphaFoldDB" id="A0A1E3M220"/>
<dbReference type="STRING" id="1888892.BFL28_12185"/>
<dbReference type="EMBL" id="MDDS01000008">
    <property type="protein sequence ID" value="ODP39110.1"/>
    <property type="molecule type" value="Genomic_DNA"/>
</dbReference>
<comment type="caution">
    <text evidence="1">The sequence shown here is derived from an EMBL/GenBank/DDBJ whole genome shotgun (WGS) entry which is preliminary data.</text>
</comment>
<sequence>MLDLFWALRRISGVEEGRLRGPGGVCEWVGCDHADQLLATKRARGVAIAEGNVERVERRGSTAAVSRVAKWIPARGRDDVRLEKVRAATHSPTCAIGLGVARR</sequence>
<protein>
    <submittedName>
        <fullName evidence="1">Uncharacterized protein</fullName>
    </submittedName>
</protein>
<dbReference type="Proteomes" id="UP000094487">
    <property type="component" value="Unassembled WGS sequence"/>
</dbReference>
<evidence type="ECO:0000313" key="1">
    <source>
        <dbReference type="EMBL" id="ODP39110.1"/>
    </source>
</evidence>
<accession>A0A1E3M220</accession>
<dbReference type="RefSeq" id="WP_069319285.1">
    <property type="nucleotide sequence ID" value="NZ_MDDS01000008.1"/>
</dbReference>
<organism evidence="1 2">
    <name type="scientific">Sphingomonas turrisvirgatae</name>
    <dbReference type="NCBI Taxonomy" id="1888892"/>
    <lineage>
        <taxon>Bacteria</taxon>
        <taxon>Pseudomonadati</taxon>
        <taxon>Pseudomonadota</taxon>
        <taxon>Alphaproteobacteria</taxon>
        <taxon>Sphingomonadales</taxon>
        <taxon>Sphingomonadaceae</taxon>
        <taxon>Sphingomonas</taxon>
    </lineage>
</organism>
<keyword evidence="2" id="KW-1185">Reference proteome</keyword>
<gene>
    <name evidence="1" type="ORF">BFL28_12185</name>
</gene>
<name>A0A1E3M220_9SPHN</name>
<reference evidence="1 2" key="1">
    <citation type="submission" date="2016-08" db="EMBL/GenBank/DDBJ databases">
        <title>Draft genome of the agarase producing Sphingomonas sp. MCT13.</title>
        <authorList>
            <person name="D'Andrea M.M."/>
            <person name="Rossolini G.M."/>
            <person name="Thaller M.C."/>
        </authorList>
    </citation>
    <scope>NUCLEOTIDE SEQUENCE [LARGE SCALE GENOMIC DNA]</scope>
    <source>
        <strain evidence="1 2">MCT13</strain>
    </source>
</reference>
<evidence type="ECO:0000313" key="2">
    <source>
        <dbReference type="Proteomes" id="UP000094487"/>
    </source>
</evidence>